<dbReference type="Gene3D" id="2.180.10.10">
    <property type="entry name" value="RHS repeat-associated core"/>
    <property type="match status" value="1"/>
</dbReference>
<name>A0A396YQK8_9LEPT</name>
<dbReference type="Pfam" id="PF25023">
    <property type="entry name" value="TEN_YD-shell"/>
    <property type="match status" value="1"/>
</dbReference>
<evidence type="ECO:0000313" key="3">
    <source>
        <dbReference type="EMBL" id="RHX83638.1"/>
    </source>
</evidence>
<dbReference type="PANTHER" id="PTHR32305">
    <property type="match status" value="1"/>
</dbReference>
<keyword evidence="1" id="KW-0677">Repeat</keyword>
<proteinExistence type="predicted"/>
<sequence length="322" mass="36170">MGGASHISYKPYGEIQRNDSSAPDLFRYKYTGQEEDGETGLYYYKARYYDPLIGRFTQADSVFDTSRPMAMDLYMYTEGNPVRWRDPSGHSLDFPGVVHMFNAIVGNTIHSFNNFLKNPMSSLNEFMHVAEGKGRRSTGDPTLKKADKFVTSSWRILTNPGALLGFIGVLFDFTLGYAYAGLTGQEKPKLHYSNGGIWVENSQWFKVEKPFLGETTSGVTSGPFAFTPEGASMDTVLHEKGHIKQFNRDGLGTLGWNKNSLERHNDYGELTFGYRRFFDYLIFATLIDNNGIIGGPYGFRSGIGPLGNLIIRRYLLLSIITP</sequence>
<organism evidence="3 4">
    <name type="scientific">Leptospira stimsonii</name>
    <dbReference type="NCBI Taxonomy" id="2202203"/>
    <lineage>
        <taxon>Bacteria</taxon>
        <taxon>Pseudomonadati</taxon>
        <taxon>Spirochaetota</taxon>
        <taxon>Spirochaetia</taxon>
        <taxon>Leptospirales</taxon>
        <taxon>Leptospiraceae</taxon>
        <taxon>Leptospira</taxon>
    </lineage>
</organism>
<dbReference type="NCBIfam" id="TIGR03696">
    <property type="entry name" value="Rhs_assc_core"/>
    <property type="match status" value="1"/>
</dbReference>
<dbReference type="EMBL" id="QHCT01000019">
    <property type="protein sequence ID" value="RHX83638.1"/>
    <property type="molecule type" value="Genomic_DNA"/>
</dbReference>
<dbReference type="Proteomes" id="UP000265798">
    <property type="component" value="Unassembled WGS sequence"/>
</dbReference>
<protein>
    <recommendedName>
        <fullName evidence="2">Teneurin-like YD-shell domain-containing protein</fullName>
    </recommendedName>
</protein>
<feature type="domain" description="Teneurin-like YD-shell" evidence="2">
    <location>
        <begin position="6"/>
        <end position="82"/>
    </location>
</feature>
<dbReference type="InterPro" id="IPR022385">
    <property type="entry name" value="Rhs_assc_core"/>
</dbReference>
<dbReference type="InterPro" id="IPR056823">
    <property type="entry name" value="TEN-like_YD-shell"/>
</dbReference>
<evidence type="ECO:0000256" key="1">
    <source>
        <dbReference type="ARBA" id="ARBA00022737"/>
    </source>
</evidence>
<gene>
    <name evidence="3" type="ORF">DLM75_23775</name>
</gene>
<comment type="caution">
    <text evidence="3">The sequence shown here is derived from an EMBL/GenBank/DDBJ whole genome shotgun (WGS) entry which is preliminary data.</text>
</comment>
<evidence type="ECO:0000313" key="4">
    <source>
        <dbReference type="Proteomes" id="UP000265798"/>
    </source>
</evidence>
<dbReference type="AlphaFoldDB" id="A0A396YQK8"/>
<accession>A0A396YQK8</accession>
<dbReference type="InterPro" id="IPR050708">
    <property type="entry name" value="T6SS_VgrG/RHS"/>
</dbReference>
<dbReference type="OrthoDB" id="337747at2"/>
<reference evidence="4" key="1">
    <citation type="submission" date="2018-05" db="EMBL/GenBank/DDBJ databases">
        <title>Leptospira yasudae sp. nov. and Leptospira stimsonii sp. nov., two pathogenic species of the genus Leptospira isolated from environmental sources.</title>
        <authorList>
            <person name="Casanovas-Massana A."/>
            <person name="Hamond C."/>
            <person name="Santos L.A."/>
            <person name="Hacker K.P."/>
            <person name="Balassiano I."/>
            <person name="Medeiros M.A."/>
            <person name="Reis M.G."/>
            <person name="Ko A.I."/>
            <person name="Wunder E.A."/>
        </authorList>
    </citation>
    <scope>NUCLEOTIDE SEQUENCE [LARGE SCALE GENOMIC DNA]</scope>
    <source>
        <strain evidence="4">Yale</strain>
    </source>
</reference>
<evidence type="ECO:0000259" key="2">
    <source>
        <dbReference type="Pfam" id="PF25023"/>
    </source>
</evidence>
<dbReference type="PANTHER" id="PTHR32305:SF15">
    <property type="entry name" value="PROTEIN RHSA-RELATED"/>
    <property type="match status" value="1"/>
</dbReference>